<dbReference type="EMBL" id="RBOV01000179">
    <property type="protein sequence ID" value="RMN11738.1"/>
    <property type="molecule type" value="Genomic_DNA"/>
</dbReference>
<name>A0A3M3JLT4_9PSED</name>
<protein>
    <submittedName>
        <fullName evidence="1">Uncharacterized protein</fullName>
    </submittedName>
</protein>
<sequence>MTTTAPRKYIRAEPPALLTEPLTVTLQGTYLETLNELRQAKHAMFAQDRSHMR</sequence>
<gene>
    <name evidence="1" type="ORF">ALQ65_200038</name>
</gene>
<proteinExistence type="predicted"/>
<comment type="caution">
    <text evidence="1">The sequence shown here is derived from an EMBL/GenBank/DDBJ whole genome shotgun (WGS) entry which is preliminary data.</text>
</comment>
<organism evidence="1 2">
    <name type="scientific">Pseudomonas syringae pv. coriandricola</name>
    <dbReference type="NCBI Taxonomy" id="264453"/>
    <lineage>
        <taxon>Bacteria</taxon>
        <taxon>Pseudomonadati</taxon>
        <taxon>Pseudomonadota</taxon>
        <taxon>Gammaproteobacteria</taxon>
        <taxon>Pseudomonadales</taxon>
        <taxon>Pseudomonadaceae</taxon>
        <taxon>Pseudomonas</taxon>
    </lineage>
</organism>
<evidence type="ECO:0000313" key="1">
    <source>
        <dbReference type="EMBL" id="RMN11738.1"/>
    </source>
</evidence>
<reference evidence="1 2" key="1">
    <citation type="submission" date="2018-08" db="EMBL/GenBank/DDBJ databases">
        <title>Recombination of ecologically and evolutionarily significant loci maintains genetic cohesion in the Pseudomonas syringae species complex.</title>
        <authorList>
            <person name="Dillon M."/>
            <person name="Thakur S."/>
            <person name="Almeida R.N.D."/>
            <person name="Weir B.S."/>
            <person name="Guttman D.S."/>
        </authorList>
    </citation>
    <scope>NUCLEOTIDE SEQUENCE [LARGE SCALE GENOMIC DNA]</scope>
    <source>
        <strain evidence="1 2">ICMP 12341</strain>
    </source>
</reference>
<dbReference type="RefSeq" id="WP_154864431.1">
    <property type="nucleotide sequence ID" value="NZ_LJPZ01000054.1"/>
</dbReference>
<dbReference type="Proteomes" id="UP000271468">
    <property type="component" value="Unassembled WGS sequence"/>
</dbReference>
<dbReference type="AlphaFoldDB" id="A0A3M3JLT4"/>
<accession>A0A3M3JLT4</accession>
<evidence type="ECO:0000313" key="2">
    <source>
        <dbReference type="Proteomes" id="UP000271468"/>
    </source>
</evidence>